<proteinExistence type="predicted"/>
<name>A0A919EPM4_9GAMM</name>
<dbReference type="AlphaFoldDB" id="A0A919EPM4"/>
<organism evidence="2 3">
    <name type="scientific">Thalassotalea marina</name>
    <dbReference type="NCBI Taxonomy" id="1673741"/>
    <lineage>
        <taxon>Bacteria</taxon>
        <taxon>Pseudomonadati</taxon>
        <taxon>Pseudomonadota</taxon>
        <taxon>Gammaproteobacteria</taxon>
        <taxon>Alteromonadales</taxon>
        <taxon>Colwelliaceae</taxon>
        <taxon>Thalassotalea</taxon>
    </lineage>
</organism>
<evidence type="ECO:0000313" key="3">
    <source>
        <dbReference type="Proteomes" id="UP000623842"/>
    </source>
</evidence>
<protein>
    <submittedName>
        <fullName evidence="2">Uncharacterized protein</fullName>
    </submittedName>
</protein>
<gene>
    <name evidence="2" type="ORF">GCM10017161_40800</name>
</gene>
<accession>A0A919EPM4</accession>
<keyword evidence="3" id="KW-1185">Reference proteome</keyword>
<reference evidence="2" key="1">
    <citation type="journal article" date="2014" name="Int. J. Syst. Evol. Microbiol.">
        <title>Complete genome sequence of Corynebacterium casei LMG S-19264T (=DSM 44701T), isolated from a smear-ripened cheese.</title>
        <authorList>
            <consortium name="US DOE Joint Genome Institute (JGI-PGF)"/>
            <person name="Walter F."/>
            <person name="Albersmeier A."/>
            <person name="Kalinowski J."/>
            <person name="Ruckert C."/>
        </authorList>
    </citation>
    <scope>NUCLEOTIDE SEQUENCE</scope>
    <source>
        <strain evidence="2">KCTC 42731</strain>
    </source>
</reference>
<sequence length="140" mass="16448">MNKSKTLVKEPNTKSGSRKTRREERQFVQITMSDFVMESWDKLAKTKQKFKKDILQELIVEYISRKSSFQFHPNYPSKYVVPFSASTGCKARSIWLDQDTYTMAEKFSRSVSIKINRLIYSALIEGLLRENIMDTESIFK</sequence>
<dbReference type="EMBL" id="BNCK01000014">
    <property type="protein sequence ID" value="GHG07019.1"/>
    <property type="molecule type" value="Genomic_DNA"/>
</dbReference>
<dbReference type="RefSeq" id="WP_189774601.1">
    <property type="nucleotide sequence ID" value="NZ_BNCK01000014.1"/>
</dbReference>
<reference evidence="2" key="2">
    <citation type="submission" date="2020-09" db="EMBL/GenBank/DDBJ databases">
        <authorList>
            <person name="Sun Q."/>
            <person name="Kim S."/>
        </authorList>
    </citation>
    <scope>NUCLEOTIDE SEQUENCE</scope>
    <source>
        <strain evidence="2">KCTC 42731</strain>
    </source>
</reference>
<feature type="region of interest" description="Disordered" evidence="1">
    <location>
        <begin position="1"/>
        <end position="23"/>
    </location>
</feature>
<evidence type="ECO:0000313" key="2">
    <source>
        <dbReference type="EMBL" id="GHG07019.1"/>
    </source>
</evidence>
<dbReference type="Proteomes" id="UP000623842">
    <property type="component" value="Unassembled WGS sequence"/>
</dbReference>
<evidence type="ECO:0000256" key="1">
    <source>
        <dbReference type="SAM" id="MobiDB-lite"/>
    </source>
</evidence>
<comment type="caution">
    <text evidence="2">The sequence shown here is derived from an EMBL/GenBank/DDBJ whole genome shotgun (WGS) entry which is preliminary data.</text>
</comment>